<proteinExistence type="predicted"/>
<dbReference type="RefSeq" id="WP_105041630.1">
    <property type="nucleotide sequence ID" value="NZ_MQWA01000001.1"/>
</dbReference>
<dbReference type="InterPro" id="IPR029058">
    <property type="entry name" value="AB_hydrolase_fold"/>
</dbReference>
<evidence type="ECO:0000313" key="5">
    <source>
        <dbReference type="Proteomes" id="UP000239907"/>
    </source>
</evidence>
<dbReference type="Proteomes" id="UP000239907">
    <property type="component" value="Unassembled WGS sequence"/>
</dbReference>
<organism evidence="4 5">
    <name type="scientific">Rubritalea profundi</name>
    <dbReference type="NCBI Taxonomy" id="1658618"/>
    <lineage>
        <taxon>Bacteria</taxon>
        <taxon>Pseudomonadati</taxon>
        <taxon>Verrucomicrobiota</taxon>
        <taxon>Verrucomicrobiia</taxon>
        <taxon>Verrucomicrobiales</taxon>
        <taxon>Rubritaleaceae</taxon>
        <taxon>Rubritalea</taxon>
    </lineage>
</organism>
<feature type="domain" description="Dienelactone hydrolase" evidence="3">
    <location>
        <begin position="64"/>
        <end position="184"/>
    </location>
</feature>
<evidence type="ECO:0000313" key="4">
    <source>
        <dbReference type="EMBL" id="PQJ27143.1"/>
    </source>
</evidence>
<dbReference type="Pfam" id="PF01738">
    <property type="entry name" value="DLH"/>
    <property type="match status" value="1"/>
</dbReference>
<comment type="caution">
    <text evidence="4">The sequence shown here is derived from an EMBL/GenBank/DDBJ whole genome shotgun (WGS) entry which is preliminary data.</text>
</comment>
<evidence type="ECO:0000256" key="2">
    <source>
        <dbReference type="ARBA" id="ARBA00022801"/>
    </source>
</evidence>
<keyword evidence="1" id="KW-0732">Signal</keyword>
<dbReference type="PANTHER" id="PTHR43037:SF5">
    <property type="entry name" value="FERULOYL ESTERASE"/>
    <property type="match status" value="1"/>
</dbReference>
<sequence>MPYAFLKYGEAPATGHSLYISMHGGGNAPAAVNDRQWKNQIRLYKPKEGYYLAPRAATNSWNLWHEGHIDPMFDTLIENFVALKGVDPNKVYITGYSAGGDGTYQLAPRMADRWAAAAMMAGHPNEARPDNLYNLPFFIQCGGKDAAYDRNKIAAQWGAKLDGLAKLNPGAYKHKTIIYPNYGHWMNGKDAVAIPWMASHTRDPWPKHILWHQDDITGKRFYWLYNEAPKKDQIISATIDGQKILLDSDNVPTITLRLSDKLLNLEKEITVTNKQGKELFKGLVPRSKKAIDHSIQQRFDPNSVATALLKVTL</sequence>
<dbReference type="SUPFAM" id="SSF53474">
    <property type="entry name" value="alpha/beta-Hydrolases"/>
    <property type="match status" value="1"/>
</dbReference>
<dbReference type="OrthoDB" id="9764953at2"/>
<dbReference type="Gene3D" id="3.40.50.1820">
    <property type="entry name" value="alpha/beta hydrolase"/>
    <property type="match status" value="1"/>
</dbReference>
<keyword evidence="2" id="KW-0378">Hydrolase</keyword>
<evidence type="ECO:0000256" key="1">
    <source>
        <dbReference type="ARBA" id="ARBA00022729"/>
    </source>
</evidence>
<protein>
    <recommendedName>
        <fullName evidence="3">Dienelactone hydrolase domain-containing protein</fullName>
    </recommendedName>
</protein>
<dbReference type="InterPro" id="IPR002925">
    <property type="entry name" value="Dienelactn_hydro"/>
</dbReference>
<dbReference type="EMBL" id="MQWA01000001">
    <property type="protein sequence ID" value="PQJ27143.1"/>
    <property type="molecule type" value="Genomic_DNA"/>
</dbReference>
<dbReference type="GO" id="GO:0016787">
    <property type="term" value="F:hydrolase activity"/>
    <property type="evidence" value="ECO:0007669"/>
    <property type="project" value="UniProtKB-KW"/>
</dbReference>
<keyword evidence="5" id="KW-1185">Reference proteome</keyword>
<name>A0A2S7TYT2_9BACT</name>
<dbReference type="InterPro" id="IPR050955">
    <property type="entry name" value="Plant_Biomass_Hydrol_Est"/>
</dbReference>
<reference evidence="4 5" key="1">
    <citation type="submission" date="2016-12" db="EMBL/GenBank/DDBJ databases">
        <title>Study of bacterial adaptation to deep sea.</title>
        <authorList>
            <person name="Song J."/>
            <person name="Yoshizawa S."/>
            <person name="Kogure K."/>
        </authorList>
    </citation>
    <scope>NUCLEOTIDE SEQUENCE [LARGE SCALE GENOMIC DNA]</scope>
    <source>
        <strain evidence="4 5">SAORIC-165</strain>
    </source>
</reference>
<evidence type="ECO:0000259" key="3">
    <source>
        <dbReference type="Pfam" id="PF01738"/>
    </source>
</evidence>
<dbReference type="PANTHER" id="PTHR43037">
    <property type="entry name" value="UNNAMED PRODUCT-RELATED"/>
    <property type="match status" value="1"/>
</dbReference>
<gene>
    <name evidence="4" type="ORF">BSZ32_00595</name>
</gene>
<dbReference type="AlphaFoldDB" id="A0A2S7TYT2"/>
<accession>A0A2S7TYT2</accession>